<comment type="caution">
    <text evidence="1">The sequence shown here is derived from an EMBL/GenBank/DDBJ whole genome shotgun (WGS) entry which is preliminary data.</text>
</comment>
<organism evidence="1 2">
    <name type="scientific">Leptospira barantonii</name>
    <dbReference type="NCBI Taxonomy" id="2023184"/>
    <lineage>
        <taxon>Bacteria</taxon>
        <taxon>Pseudomonadati</taxon>
        <taxon>Spirochaetota</taxon>
        <taxon>Spirochaetia</taxon>
        <taxon>Leptospirales</taxon>
        <taxon>Leptospiraceae</taxon>
        <taxon>Leptospira</taxon>
    </lineage>
</organism>
<reference evidence="1 2" key="1">
    <citation type="submission" date="2017-07" db="EMBL/GenBank/DDBJ databases">
        <title>Leptospira spp. isolated from tropical soils.</title>
        <authorList>
            <person name="Thibeaux R."/>
            <person name="Iraola G."/>
            <person name="Ferres I."/>
            <person name="Bierque E."/>
            <person name="Girault D."/>
            <person name="Soupe-Gilbert M.-E."/>
            <person name="Picardeau M."/>
            <person name="Goarant C."/>
        </authorList>
    </citation>
    <scope>NUCLEOTIDE SEQUENCE [LARGE SCALE GENOMIC DNA]</scope>
    <source>
        <strain evidence="1 2">FH4-C-A1</strain>
    </source>
</reference>
<keyword evidence="2" id="KW-1185">Reference proteome</keyword>
<proteinExistence type="predicted"/>
<gene>
    <name evidence="1" type="ORF">CH367_19925</name>
</gene>
<dbReference type="Proteomes" id="UP000231879">
    <property type="component" value="Unassembled WGS sequence"/>
</dbReference>
<evidence type="ECO:0000313" key="1">
    <source>
        <dbReference type="EMBL" id="PJZ55472.1"/>
    </source>
</evidence>
<accession>A0ABX4NFA5</accession>
<name>A0ABX4NFA5_9LEPT</name>
<evidence type="ECO:0000313" key="2">
    <source>
        <dbReference type="Proteomes" id="UP000231879"/>
    </source>
</evidence>
<protein>
    <submittedName>
        <fullName evidence="1">Uncharacterized protein</fullName>
    </submittedName>
</protein>
<dbReference type="EMBL" id="NPDS01000011">
    <property type="protein sequence ID" value="PJZ55472.1"/>
    <property type="molecule type" value="Genomic_DNA"/>
</dbReference>
<sequence>MHRILFLSNEVGTPTITLKNYTCKKYNFLILEKSPKIPTRPASTTQFRVGALRIFLKNRRNSYKTFDPRVD</sequence>